<protein>
    <submittedName>
        <fullName evidence="7">Ribonuclease BN</fullName>
    </submittedName>
</protein>
<keyword evidence="2" id="KW-1003">Cell membrane</keyword>
<evidence type="ECO:0000256" key="1">
    <source>
        <dbReference type="ARBA" id="ARBA00004651"/>
    </source>
</evidence>
<keyword evidence="8" id="KW-1185">Reference proteome</keyword>
<reference evidence="7 8" key="1">
    <citation type="submission" date="2016-06" db="EMBL/GenBank/DDBJ databases">
        <title>Complete genome sequences of Bordetella bronchialis and Bordetella flabilis.</title>
        <authorList>
            <person name="LiPuma J.J."/>
            <person name="Spilker T."/>
        </authorList>
    </citation>
    <scope>NUCLEOTIDE SEQUENCE [LARGE SCALE GENOMIC DNA]</scope>
    <source>
        <strain evidence="7 8">AU10664</strain>
    </source>
</reference>
<evidence type="ECO:0000256" key="3">
    <source>
        <dbReference type="ARBA" id="ARBA00022692"/>
    </source>
</evidence>
<comment type="subcellular location">
    <subcellularLocation>
        <location evidence="1">Cell membrane</location>
        <topology evidence="1">Multi-pass membrane protein</topology>
    </subcellularLocation>
</comment>
<dbReference type="PIRSF" id="PIRSF035875">
    <property type="entry name" value="RNase_BN"/>
    <property type="match status" value="1"/>
</dbReference>
<dbReference type="KEGG" id="bfz:BAU07_04845"/>
<feature type="transmembrane region" description="Helical" evidence="6">
    <location>
        <begin position="91"/>
        <end position="112"/>
    </location>
</feature>
<dbReference type="PANTHER" id="PTHR30213:SF1">
    <property type="entry name" value="INNER MEMBRANE PROTEIN YHJD"/>
    <property type="match status" value="1"/>
</dbReference>
<feature type="transmembrane region" description="Helical" evidence="6">
    <location>
        <begin position="211"/>
        <end position="234"/>
    </location>
</feature>
<dbReference type="PANTHER" id="PTHR30213">
    <property type="entry name" value="INNER MEMBRANE PROTEIN YHJD"/>
    <property type="match status" value="1"/>
</dbReference>
<dbReference type="GO" id="GO:0005886">
    <property type="term" value="C:plasma membrane"/>
    <property type="evidence" value="ECO:0007669"/>
    <property type="project" value="UniProtKB-SubCell"/>
</dbReference>
<keyword evidence="3 6" id="KW-0812">Transmembrane</keyword>
<dbReference type="EMBL" id="CP016172">
    <property type="protein sequence ID" value="ANN76530.1"/>
    <property type="molecule type" value="Genomic_DNA"/>
</dbReference>
<feature type="transmembrane region" description="Helical" evidence="6">
    <location>
        <begin position="29"/>
        <end position="52"/>
    </location>
</feature>
<evidence type="ECO:0000256" key="2">
    <source>
        <dbReference type="ARBA" id="ARBA00022475"/>
    </source>
</evidence>
<evidence type="ECO:0000313" key="7">
    <source>
        <dbReference type="EMBL" id="ANN76530.1"/>
    </source>
</evidence>
<feature type="transmembrane region" description="Helical" evidence="6">
    <location>
        <begin position="177"/>
        <end position="199"/>
    </location>
</feature>
<feature type="transmembrane region" description="Helical" evidence="6">
    <location>
        <begin position="254"/>
        <end position="274"/>
    </location>
</feature>
<keyword evidence="4 6" id="KW-1133">Transmembrane helix</keyword>
<dbReference type="Pfam" id="PF03631">
    <property type="entry name" value="Virul_fac_BrkB"/>
    <property type="match status" value="1"/>
</dbReference>
<feature type="transmembrane region" description="Helical" evidence="6">
    <location>
        <begin position="138"/>
        <end position="165"/>
    </location>
</feature>
<dbReference type="NCBIfam" id="TIGR00765">
    <property type="entry name" value="yihY_not_rbn"/>
    <property type="match status" value="1"/>
</dbReference>
<dbReference type="RefSeq" id="WP_066654594.1">
    <property type="nucleotide sequence ID" value="NZ_CBCSCL010000022.1"/>
</dbReference>
<keyword evidence="5 6" id="KW-0472">Membrane</keyword>
<name>A0A193G9M0_9BORD</name>
<proteinExistence type="predicted"/>
<dbReference type="Proteomes" id="UP000091926">
    <property type="component" value="Chromosome"/>
</dbReference>
<gene>
    <name evidence="7" type="ORF">BAU07_04845</name>
</gene>
<sequence>MHIKRFFGLVKQAVSAWLDDYAPSMGAAIAFYTVFSLAPLVIIVIAVAGFFWSREAVQGQLFEQINALVGPDGAKAVESVVQGAQEPTQGMVATIISVIVLVVGATTVFAELQSALDRIWRVEAKKQSGIWSMLRARLLSFGLVLALAFLLMVSLVISTVLGALGSWAAGLLPVWEIMLQALNIVITLGILTLLFAMIYRFMPQASVAWRDVWTGAFVTAVLFEIGKFLIGLYVGKASVASSYAAAGSLVVVLIWVYYAAQVFLLGAEFTWVYANEHGSRRAMSQAGAQPANALTAEGPPLPGR</sequence>
<dbReference type="InterPro" id="IPR017039">
    <property type="entry name" value="Virul_fac_BrkB"/>
</dbReference>
<evidence type="ECO:0000256" key="6">
    <source>
        <dbReference type="SAM" id="Phobius"/>
    </source>
</evidence>
<dbReference type="AlphaFoldDB" id="A0A193G9M0"/>
<organism evidence="7 8">
    <name type="scientific">Bordetella flabilis</name>
    <dbReference type="NCBI Taxonomy" id="463014"/>
    <lineage>
        <taxon>Bacteria</taxon>
        <taxon>Pseudomonadati</taxon>
        <taxon>Pseudomonadota</taxon>
        <taxon>Betaproteobacteria</taxon>
        <taxon>Burkholderiales</taxon>
        <taxon>Alcaligenaceae</taxon>
        <taxon>Bordetella</taxon>
    </lineage>
</organism>
<evidence type="ECO:0000313" key="8">
    <source>
        <dbReference type="Proteomes" id="UP000091926"/>
    </source>
</evidence>
<evidence type="ECO:0000256" key="5">
    <source>
        <dbReference type="ARBA" id="ARBA00023136"/>
    </source>
</evidence>
<accession>A0A193G9M0</accession>
<dbReference type="OrthoDB" id="9797028at2"/>
<evidence type="ECO:0000256" key="4">
    <source>
        <dbReference type="ARBA" id="ARBA00022989"/>
    </source>
</evidence>
<dbReference type="STRING" id="463014.BAU07_04845"/>